<dbReference type="SMART" id="SM00530">
    <property type="entry name" value="HTH_XRE"/>
    <property type="match status" value="1"/>
</dbReference>
<dbReference type="RefSeq" id="WP_072488048.1">
    <property type="nucleotide sequence ID" value="NZ_CP109381.1"/>
</dbReference>
<dbReference type="GO" id="GO:0003677">
    <property type="term" value="F:DNA binding"/>
    <property type="evidence" value="ECO:0007669"/>
    <property type="project" value="UniProtKB-KW"/>
</dbReference>
<evidence type="ECO:0000313" key="2">
    <source>
        <dbReference type="EMBL" id="SFY36869.1"/>
    </source>
</evidence>
<organism evidence="2 3">
    <name type="scientific">Streptomyces atratus</name>
    <dbReference type="NCBI Taxonomy" id="1893"/>
    <lineage>
        <taxon>Bacteria</taxon>
        <taxon>Bacillati</taxon>
        <taxon>Actinomycetota</taxon>
        <taxon>Actinomycetes</taxon>
        <taxon>Kitasatosporales</taxon>
        <taxon>Streptomycetaceae</taxon>
        <taxon>Streptomyces</taxon>
    </lineage>
</organism>
<proteinExistence type="predicted"/>
<dbReference type="OrthoDB" id="3462393at2"/>
<dbReference type="Gene3D" id="1.10.260.40">
    <property type="entry name" value="lambda repressor-like DNA-binding domains"/>
    <property type="match status" value="1"/>
</dbReference>
<dbReference type="EMBL" id="FPJO01000020">
    <property type="protein sequence ID" value="SFY36869.1"/>
    <property type="molecule type" value="Genomic_DNA"/>
</dbReference>
<sequence length="283" mass="31133">MAARPALTARRSRLGAELRKLREQAGMTATEAAKRVGTSSGQLSNVESARFGVSPERVRAMARVYACSDDAYVNALAAMAIERSSGWWEQYRGILPTGLLDLAEFEHHAVALRTAYTCHIPGLLQTPDHARAVFGQVVPQLTPPEIEHRVSHRIKRQDVIYRASPVTYSAVIHEAALRMKFGGRDAARKQLEHILSMSSQSHITVSVIPFDAGAYPGSGQSVAYGLGPAPQLDTVHLDQSHGPVLLDAEHQLLKYRTLLDRMEAVALTPKKSQNFIRRIAQEL</sequence>
<dbReference type="AlphaFoldDB" id="A0A1K2EPX1"/>
<feature type="domain" description="HTH cro/C1-type" evidence="1">
    <location>
        <begin position="18"/>
        <end position="72"/>
    </location>
</feature>
<dbReference type="SUPFAM" id="SSF47413">
    <property type="entry name" value="lambda repressor-like DNA-binding domains"/>
    <property type="match status" value="1"/>
</dbReference>
<name>A0A1K2EPX1_STRAR</name>
<dbReference type="InterPro" id="IPR010982">
    <property type="entry name" value="Lambda_DNA-bd_dom_sf"/>
</dbReference>
<dbReference type="InterPro" id="IPR043917">
    <property type="entry name" value="DUF5753"/>
</dbReference>
<reference evidence="2 3" key="1">
    <citation type="submission" date="2016-11" db="EMBL/GenBank/DDBJ databases">
        <authorList>
            <person name="Jaros S."/>
            <person name="Januszkiewicz K."/>
            <person name="Wedrychowicz H."/>
        </authorList>
    </citation>
    <scope>NUCLEOTIDE SEQUENCE [LARGE SCALE GENOMIC DNA]</scope>
    <source>
        <strain evidence="2 3">OK807</strain>
    </source>
</reference>
<protein>
    <submittedName>
        <fullName evidence="2">DNA-binding transcriptional regulator, XRE-family HTH domain</fullName>
    </submittedName>
</protein>
<dbReference type="Pfam" id="PF19054">
    <property type="entry name" value="DUF5753"/>
    <property type="match status" value="1"/>
</dbReference>
<dbReference type="Pfam" id="PF13560">
    <property type="entry name" value="HTH_31"/>
    <property type="match status" value="1"/>
</dbReference>
<dbReference type="InterPro" id="IPR001387">
    <property type="entry name" value="Cro/C1-type_HTH"/>
</dbReference>
<dbReference type="CDD" id="cd00093">
    <property type="entry name" value="HTH_XRE"/>
    <property type="match status" value="1"/>
</dbReference>
<evidence type="ECO:0000313" key="3">
    <source>
        <dbReference type="Proteomes" id="UP000181909"/>
    </source>
</evidence>
<dbReference type="STRING" id="1893.SAMN02787144_1020169"/>
<evidence type="ECO:0000259" key="1">
    <source>
        <dbReference type="PROSITE" id="PS50943"/>
    </source>
</evidence>
<gene>
    <name evidence="2" type="ORF">SAMN02787144_1020169</name>
</gene>
<accession>A0A1K2EPX1</accession>
<keyword evidence="2" id="KW-0238">DNA-binding</keyword>
<dbReference type="Proteomes" id="UP000181909">
    <property type="component" value="Unassembled WGS sequence"/>
</dbReference>
<dbReference type="PROSITE" id="PS50943">
    <property type="entry name" value="HTH_CROC1"/>
    <property type="match status" value="1"/>
</dbReference>